<evidence type="ECO:0000313" key="3">
    <source>
        <dbReference type="Proteomes" id="UP000735302"/>
    </source>
</evidence>
<dbReference type="AlphaFoldDB" id="A0AAV4DVI3"/>
<reference evidence="2 3" key="1">
    <citation type="journal article" date="2021" name="Elife">
        <title>Chloroplast acquisition without the gene transfer in kleptoplastic sea slugs, Plakobranchus ocellatus.</title>
        <authorList>
            <person name="Maeda T."/>
            <person name="Takahashi S."/>
            <person name="Yoshida T."/>
            <person name="Shimamura S."/>
            <person name="Takaki Y."/>
            <person name="Nagai Y."/>
            <person name="Toyoda A."/>
            <person name="Suzuki Y."/>
            <person name="Arimoto A."/>
            <person name="Ishii H."/>
            <person name="Satoh N."/>
            <person name="Nishiyama T."/>
            <person name="Hasebe M."/>
            <person name="Maruyama T."/>
            <person name="Minagawa J."/>
            <person name="Obokata J."/>
            <person name="Shigenobu S."/>
        </authorList>
    </citation>
    <scope>NUCLEOTIDE SEQUENCE [LARGE SCALE GENOMIC DNA]</scope>
</reference>
<evidence type="ECO:0000256" key="1">
    <source>
        <dbReference type="SAM" id="MobiDB-lite"/>
    </source>
</evidence>
<sequence length="117" mass="13013">MSKVPHLDGVINWARDSGHVESGSPERRIGFAIRQKARRGQSPSPTDPDRRGVQQDFTSQQQARPGMQGTPQPVQTIVISLQQTTWRDLQTHRTCPCPEAVRSIPASLDNTLSQRST</sequence>
<dbReference type="Proteomes" id="UP000735302">
    <property type="component" value="Unassembled WGS sequence"/>
</dbReference>
<feature type="region of interest" description="Disordered" evidence="1">
    <location>
        <begin position="1"/>
        <end position="74"/>
    </location>
</feature>
<comment type="caution">
    <text evidence="2">The sequence shown here is derived from an EMBL/GenBank/DDBJ whole genome shotgun (WGS) entry which is preliminary data.</text>
</comment>
<evidence type="ECO:0000313" key="2">
    <source>
        <dbReference type="EMBL" id="GFO48234.1"/>
    </source>
</evidence>
<dbReference type="EMBL" id="BLXT01008384">
    <property type="protein sequence ID" value="GFO48234.1"/>
    <property type="molecule type" value="Genomic_DNA"/>
</dbReference>
<organism evidence="2 3">
    <name type="scientific">Plakobranchus ocellatus</name>
    <dbReference type="NCBI Taxonomy" id="259542"/>
    <lineage>
        <taxon>Eukaryota</taxon>
        <taxon>Metazoa</taxon>
        <taxon>Spiralia</taxon>
        <taxon>Lophotrochozoa</taxon>
        <taxon>Mollusca</taxon>
        <taxon>Gastropoda</taxon>
        <taxon>Heterobranchia</taxon>
        <taxon>Euthyneura</taxon>
        <taxon>Panpulmonata</taxon>
        <taxon>Sacoglossa</taxon>
        <taxon>Placobranchoidea</taxon>
        <taxon>Plakobranchidae</taxon>
        <taxon>Plakobranchus</taxon>
    </lineage>
</organism>
<accession>A0AAV4DVI3</accession>
<keyword evidence="3" id="KW-1185">Reference proteome</keyword>
<proteinExistence type="predicted"/>
<protein>
    <submittedName>
        <fullName evidence="2">Uncharacterized protein</fullName>
    </submittedName>
</protein>
<gene>
    <name evidence="2" type="ORF">PoB_007473900</name>
</gene>
<feature type="compositionally biased region" description="Basic and acidic residues" evidence="1">
    <location>
        <begin position="16"/>
        <end position="29"/>
    </location>
</feature>
<feature type="compositionally biased region" description="Polar residues" evidence="1">
    <location>
        <begin position="55"/>
        <end position="74"/>
    </location>
</feature>
<name>A0AAV4DVI3_9GAST</name>